<sequence length="114" mass="12133">MTSRRDDIEYLLNELCRKTPRHSESIFRSFRGILPANNDGLILVDGSPSKARILARTSLIPSGLVSARSSNLPTGVISKAKVHTTSSDPSSRALSYSGVETALAASSADSKDEG</sequence>
<name>A0AAV2N778_9HYME</name>
<dbReference type="AlphaFoldDB" id="A0AAV2N778"/>
<dbReference type="EMBL" id="OZ034833">
    <property type="protein sequence ID" value="CAL1675632.1"/>
    <property type="molecule type" value="Genomic_DNA"/>
</dbReference>
<keyword evidence="2" id="KW-1185">Reference proteome</keyword>
<evidence type="ECO:0000313" key="2">
    <source>
        <dbReference type="Proteomes" id="UP001497644"/>
    </source>
</evidence>
<organism evidence="1 2">
    <name type="scientific">Lasius platythorax</name>
    <dbReference type="NCBI Taxonomy" id="488582"/>
    <lineage>
        <taxon>Eukaryota</taxon>
        <taxon>Metazoa</taxon>
        <taxon>Ecdysozoa</taxon>
        <taxon>Arthropoda</taxon>
        <taxon>Hexapoda</taxon>
        <taxon>Insecta</taxon>
        <taxon>Pterygota</taxon>
        <taxon>Neoptera</taxon>
        <taxon>Endopterygota</taxon>
        <taxon>Hymenoptera</taxon>
        <taxon>Apocrita</taxon>
        <taxon>Aculeata</taxon>
        <taxon>Formicoidea</taxon>
        <taxon>Formicidae</taxon>
        <taxon>Formicinae</taxon>
        <taxon>Lasius</taxon>
        <taxon>Lasius</taxon>
    </lineage>
</organism>
<reference evidence="1" key="1">
    <citation type="submission" date="2024-04" db="EMBL/GenBank/DDBJ databases">
        <authorList>
            <consortium name="Molecular Ecology Group"/>
        </authorList>
    </citation>
    <scope>NUCLEOTIDE SEQUENCE</scope>
</reference>
<evidence type="ECO:0000313" key="1">
    <source>
        <dbReference type="EMBL" id="CAL1675632.1"/>
    </source>
</evidence>
<protein>
    <submittedName>
        <fullName evidence="1">Uncharacterized protein</fullName>
    </submittedName>
</protein>
<accession>A0AAV2N778</accession>
<gene>
    <name evidence="1" type="ORF">LPLAT_LOCUS1925</name>
</gene>
<proteinExistence type="predicted"/>
<dbReference type="Proteomes" id="UP001497644">
    <property type="component" value="Chromosome 10"/>
</dbReference>